<protein>
    <submittedName>
        <fullName evidence="3">Amino acid transporter</fullName>
    </submittedName>
</protein>
<reference evidence="3" key="1">
    <citation type="submission" date="2017-02" db="UniProtKB">
        <authorList>
            <consortium name="WormBaseParasite"/>
        </authorList>
    </citation>
    <scope>IDENTIFICATION</scope>
</reference>
<dbReference type="Proteomes" id="UP000268014">
    <property type="component" value="Unassembled WGS sequence"/>
</dbReference>
<accession>A0A0N4X645</accession>
<sequence length="98" mass="10813">MHESDGILTEIIGDHNVDQNEDEDTVITTAFFTSSILPIGVTTILLVEVGDYLNISTYSPISLPYTIFKVLARALSYVVEKVMKFVPEEQAGFSVMAL</sequence>
<evidence type="ECO:0000313" key="3">
    <source>
        <dbReference type="WBParaSite" id="HPLM_0001983701-mRNA-1"/>
    </source>
</evidence>
<proteinExistence type="predicted"/>
<evidence type="ECO:0000313" key="2">
    <source>
        <dbReference type="Proteomes" id="UP000268014"/>
    </source>
</evidence>
<evidence type="ECO:0000313" key="1">
    <source>
        <dbReference type="EMBL" id="VDO79629.1"/>
    </source>
</evidence>
<name>A0A0N4X645_HAEPC</name>
<dbReference type="EMBL" id="UZAF01021627">
    <property type="protein sequence ID" value="VDO79629.1"/>
    <property type="molecule type" value="Genomic_DNA"/>
</dbReference>
<keyword evidence="2" id="KW-1185">Reference proteome</keyword>
<organism evidence="3">
    <name type="scientific">Haemonchus placei</name>
    <name type="common">Barber's pole worm</name>
    <dbReference type="NCBI Taxonomy" id="6290"/>
    <lineage>
        <taxon>Eukaryota</taxon>
        <taxon>Metazoa</taxon>
        <taxon>Ecdysozoa</taxon>
        <taxon>Nematoda</taxon>
        <taxon>Chromadorea</taxon>
        <taxon>Rhabditida</taxon>
        <taxon>Rhabditina</taxon>
        <taxon>Rhabditomorpha</taxon>
        <taxon>Strongyloidea</taxon>
        <taxon>Trichostrongylidae</taxon>
        <taxon>Haemonchus</taxon>
    </lineage>
</organism>
<dbReference type="AlphaFoldDB" id="A0A0N4X645"/>
<dbReference type="WBParaSite" id="HPLM_0001983701-mRNA-1">
    <property type="protein sequence ID" value="HPLM_0001983701-mRNA-1"/>
    <property type="gene ID" value="HPLM_0001983701"/>
</dbReference>
<gene>
    <name evidence="1" type="ORF">HPLM_LOCUS19828</name>
</gene>
<reference evidence="1 2" key="2">
    <citation type="submission" date="2018-11" db="EMBL/GenBank/DDBJ databases">
        <authorList>
            <consortium name="Pathogen Informatics"/>
        </authorList>
    </citation>
    <scope>NUCLEOTIDE SEQUENCE [LARGE SCALE GENOMIC DNA]</scope>
    <source>
        <strain evidence="1 2">MHpl1</strain>
    </source>
</reference>